<reference evidence="3 4" key="1">
    <citation type="journal article" date="2010" name="Stand. Genomic Sci.">
        <title>Complete genome sequence of Meiothermus silvanus type strain (VI-R2).</title>
        <authorList>
            <person name="Sikorski J."/>
            <person name="Tindall B.J."/>
            <person name="Lowry S."/>
            <person name="Lucas S."/>
            <person name="Nolan M."/>
            <person name="Copeland A."/>
            <person name="Glavina Del Rio T."/>
            <person name="Tice H."/>
            <person name="Cheng J.F."/>
            <person name="Han C."/>
            <person name="Pitluck S."/>
            <person name="Liolios K."/>
            <person name="Ivanova N."/>
            <person name="Mavromatis K."/>
            <person name="Mikhailova N."/>
            <person name="Pati A."/>
            <person name="Goodwin L."/>
            <person name="Chen A."/>
            <person name="Palaniappan K."/>
            <person name="Land M."/>
            <person name="Hauser L."/>
            <person name="Chang Y.J."/>
            <person name="Jeffries C.D."/>
            <person name="Rohde M."/>
            <person name="Goker M."/>
            <person name="Woyke T."/>
            <person name="Bristow J."/>
            <person name="Eisen J.A."/>
            <person name="Markowitz V."/>
            <person name="Hugenholtz P."/>
            <person name="Kyrpides N.C."/>
            <person name="Klenk H.P."/>
            <person name="Lapidus A."/>
        </authorList>
    </citation>
    <scope>NUCLEOTIDE SEQUENCE [LARGE SCALE GENOMIC DNA]</scope>
    <source>
        <strain evidence="4">ATCC 700542 / DSM 9946 / VI-R2</strain>
    </source>
</reference>
<dbReference type="Pfam" id="PF07853">
    <property type="entry name" value="DUF1648"/>
    <property type="match status" value="1"/>
</dbReference>
<organism evidence="3 4">
    <name type="scientific">Allomeiothermus silvanus (strain ATCC 700542 / DSM 9946 / NBRC 106475 / NCIMB 13440 / VI-R2)</name>
    <name type="common">Thermus silvanus</name>
    <dbReference type="NCBI Taxonomy" id="526227"/>
    <lineage>
        <taxon>Bacteria</taxon>
        <taxon>Thermotogati</taxon>
        <taxon>Deinococcota</taxon>
        <taxon>Deinococci</taxon>
        <taxon>Thermales</taxon>
        <taxon>Thermaceae</taxon>
        <taxon>Allomeiothermus</taxon>
    </lineage>
</organism>
<feature type="transmembrane region" description="Helical" evidence="1">
    <location>
        <begin position="49"/>
        <end position="72"/>
    </location>
</feature>
<dbReference type="Proteomes" id="UP000001916">
    <property type="component" value="Chromosome"/>
</dbReference>
<feature type="transmembrane region" description="Helical" evidence="1">
    <location>
        <begin position="103"/>
        <end position="121"/>
    </location>
</feature>
<dbReference type="InterPro" id="IPR012867">
    <property type="entry name" value="DUF1648"/>
</dbReference>
<proteinExistence type="predicted"/>
<name>D7BFE5_ALLS1</name>
<evidence type="ECO:0000313" key="4">
    <source>
        <dbReference type="Proteomes" id="UP000001916"/>
    </source>
</evidence>
<keyword evidence="4" id="KW-1185">Reference proteome</keyword>
<dbReference type="EMBL" id="CP002042">
    <property type="protein sequence ID" value="ADH63498.1"/>
    <property type="molecule type" value="Genomic_DNA"/>
</dbReference>
<evidence type="ECO:0000256" key="1">
    <source>
        <dbReference type="SAM" id="Phobius"/>
    </source>
</evidence>
<evidence type="ECO:0000313" key="3">
    <source>
        <dbReference type="EMBL" id="ADH63498.1"/>
    </source>
</evidence>
<sequence length="166" mass="18870">MARLLWGITSLLLIGLWVFSAIVYPQLPERIPAHFGGYGQVIRMDSRESFWFLPALVTFLVAVGFGLSRLVFAHPKLLNLPQKEKFLELSPPKQRRVLARLDAWIALLFGLLVLGFGYLQWTSYRVATGGQAGLPVGFWIFPLAVLTWVSWMVWDTARTARLETPR</sequence>
<gene>
    <name evidence="3" type="ordered locus">Mesil_1612</name>
</gene>
<feature type="domain" description="DUF1648" evidence="2">
    <location>
        <begin position="11"/>
        <end position="57"/>
    </location>
</feature>
<keyword evidence="1" id="KW-0472">Membrane</keyword>
<feature type="transmembrane region" description="Helical" evidence="1">
    <location>
        <begin position="133"/>
        <end position="154"/>
    </location>
</feature>
<keyword evidence="1" id="KW-1133">Transmembrane helix</keyword>
<protein>
    <recommendedName>
        <fullName evidence="2">DUF1648 domain-containing protein</fullName>
    </recommendedName>
</protein>
<keyword evidence="1" id="KW-0812">Transmembrane</keyword>
<accession>D7BFE5</accession>
<dbReference type="KEGG" id="msv:Mesil_1612"/>
<dbReference type="HOGENOM" id="CLU_120972_0_0_0"/>
<evidence type="ECO:0000259" key="2">
    <source>
        <dbReference type="Pfam" id="PF07853"/>
    </source>
</evidence>
<dbReference type="AlphaFoldDB" id="D7BFE5"/>